<protein>
    <recommendedName>
        <fullName evidence="4">GH16 domain-containing protein</fullName>
    </recommendedName>
</protein>
<evidence type="ECO:0000313" key="6">
    <source>
        <dbReference type="Proteomes" id="UP000095713"/>
    </source>
</evidence>
<organism evidence="5 6">
    <name type="scientific">Flavivirga aquatica</name>
    <dbReference type="NCBI Taxonomy" id="1849968"/>
    <lineage>
        <taxon>Bacteria</taxon>
        <taxon>Pseudomonadati</taxon>
        <taxon>Bacteroidota</taxon>
        <taxon>Flavobacteriia</taxon>
        <taxon>Flavobacteriales</taxon>
        <taxon>Flavobacteriaceae</taxon>
        <taxon>Flavivirga</taxon>
    </lineage>
</organism>
<gene>
    <name evidence="5" type="ORF">A8C32_14450</name>
</gene>
<dbReference type="GO" id="GO:0005975">
    <property type="term" value="P:carbohydrate metabolic process"/>
    <property type="evidence" value="ECO:0007669"/>
    <property type="project" value="InterPro"/>
</dbReference>
<evidence type="ECO:0000256" key="2">
    <source>
        <dbReference type="SAM" id="MobiDB-lite"/>
    </source>
</evidence>
<dbReference type="InterPro" id="IPR050546">
    <property type="entry name" value="Glycosyl_Hydrlase_16"/>
</dbReference>
<feature type="region of interest" description="Disordered" evidence="2">
    <location>
        <begin position="237"/>
        <end position="257"/>
    </location>
</feature>
<dbReference type="STRING" id="1849968.A8C32_14450"/>
<sequence length="349" mass="40375">MKKNILFSMHLTLICFSITLNAQIPENSKPLNAEAGENWVIKWNRSDDFGKPGDPEEDVDYTKWERNPQHVQTWTWDNSKNCKQENGILTITARFDDARADRAINQNCGGRTNDLFYTSGILKSFASGAYGYYEARIKGAQLFPGVSPAFWMYSSIDDSITEEGKVRYSEVDVVEMTQRGDLVDDNEMVMDHNLHAIVATRFKVGNNGYTFELDGDGNKIPLAKVDYNTRKGRRWFRPGNPELHDKQENVTGQASDSNRFDPRKDFHYYGCKITPNWITWYVDRREVGRKQNDKWHRSMKVALSLGIRAPYTTFCNNAFALPERQFAINNIDKFPQTMQVDYVRVWELD</sequence>
<dbReference type="EMBL" id="MDJD01000014">
    <property type="protein sequence ID" value="OEK09081.1"/>
    <property type="molecule type" value="Genomic_DNA"/>
</dbReference>
<feature type="signal peptide" evidence="3">
    <location>
        <begin position="1"/>
        <end position="22"/>
    </location>
</feature>
<feature type="domain" description="GH16" evidence="4">
    <location>
        <begin position="22"/>
        <end position="349"/>
    </location>
</feature>
<dbReference type="InterPro" id="IPR000757">
    <property type="entry name" value="Beta-glucanase-like"/>
</dbReference>
<dbReference type="SUPFAM" id="SSF49899">
    <property type="entry name" value="Concanavalin A-like lectins/glucanases"/>
    <property type="match status" value="1"/>
</dbReference>
<dbReference type="Proteomes" id="UP000095713">
    <property type="component" value="Unassembled WGS sequence"/>
</dbReference>
<feature type="chain" id="PRO_5009186274" description="GH16 domain-containing protein" evidence="3">
    <location>
        <begin position="23"/>
        <end position="349"/>
    </location>
</feature>
<keyword evidence="6" id="KW-1185">Reference proteome</keyword>
<dbReference type="GO" id="GO:0004553">
    <property type="term" value="F:hydrolase activity, hydrolyzing O-glycosyl compounds"/>
    <property type="evidence" value="ECO:0007669"/>
    <property type="project" value="InterPro"/>
</dbReference>
<proteinExistence type="inferred from homology"/>
<keyword evidence="3" id="KW-0732">Signal</keyword>
<evidence type="ECO:0000256" key="1">
    <source>
        <dbReference type="ARBA" id="ARBA00006865"/>
    </source>
</evidence>
<dbReference type="PROSITE" id="PS51762">
    <property type="entry name" value="GH16_2"/>
    <property type="match status" value="1"/>
</dbReference>
<evidence type="ECO:0000259" key="4">
    <source>
        <dbReference type="PROSITE" id="PS51762"/>
    </source>
</evidence>
<evidence type="ECO:0000313" key="5">
    <source>
        <dbReference type="EMBL" id="OEK09081.1"/>
    </source>
</evidence>
<comment type="similarity">
    <text evidence="1">Belongs to the glycosyl hydrolase 16 family.</text>
</comment>
<dbReference type="PANTHER" id="PTHR10963">
    <property type="entry name" value="GLYCOSYL HYDROLASE-RELATED"/>
    <property type="match status" value="1"/>
</dbReference>
<dbReference type="AlphaFoldDB" id="A0A1E5TCJ6"/>
<dbReference type="Gene3D" id="2.60.120.200">
    <property type="match status" value="1"/>
</dbReference>
<dbReference type="InterPro" id="IPR013320">
    <property type="entry name" value="ConA-like_dom_sf"/>
</dbReference>
<comment type="caution">
    <text evidence="5">The sequence shown here is derived from an EMBL/GenBank/DDBJ whole genome shotgun (WGS) entry which is preliminary data.</text>
</comment>
<accession>A0A1E5TCJ6</accession>
<dbReference type="RefSeq" id="WP_069829336.1">
    <property type="nucleotide sequence ID" value="NZ_MDJD01000014.1"/>
</dbReference>
<dbReference type="PANTHER" id="PTHR10963:SF55">
    <property type="entry name" value="GLYCOSIDE HYDROLASE FAMILY 16 PROTEIN"/>
    <property type="match status" value="1"/>
</dbReference>
<reference evidence="5 6" key="1">
    <citation type="submission" date="2016-05" db="EMBL/GenBank/DDBJ databases">
        <title>Draft Genome Sequence of Algibacter sp. Strain SK-16 Isolated from the Surface Water of Aburatsubo Inlet.</title>
        <authorList>
            <person name="Wong S.-K."/>
            <person name="Yoshizawa S."/>
            <person name="Nakajima Y."/>
            <person name="Ogura Y."/>
            <person name="Tetsuya H."/>
            <person name="Hamasaki K."/>
        </authorList>
    </citation>
    <scope>NUCLEOTIDE SEQUENCE [LARGE SCALE GENOMIC DNA]</scope>
    <source>
        <strain evidence="5 6">SK-16</strain>
    </source>
</reference>
<name>A0A1E5TCJ6_9FLAO</name>
<evidence type="ECO:0000256" key="3">
    <source>
        <dbReference type="SAM" id="SignalP"/>
    </source>
</evidence>